<dbReference type="Proteomes" id="UP000054596">
    <property type="component" value="Unassembled WGS sequence"/>
</dbReference>
<feature type="domain" description="HTH lysR-type" evidence="5">
    <location>
        <begin position="12"/>
        <end position="69"/>
    </location>
</feature>
<evidence type="ECO:0000256" key="1">
    <source>
        <dbReference type="ARBA" id="ARBA00009437"/>
    </source>
</evidence>
<keyword evidence="2" id="KW-0805">Transcription regulation</keyword>
<protein>
    <submittedName>
        <fullName evidence="6">LysR family transcriptional regulator</fullName>
    </submittedName>
</protein>
<dbReference type="EMBL" id="FCOJ02000043">
    <property type="protein sequence ID" value="SAK78030.1"/>
    <property type="molecule type" value="Genomic_DNA"/>
</dbReference>
<dbReference type="PANTHER" id="PTHR30537:SF26">
    <property type="entry name" value="GLYCINE CLEAVAGE SYSTEM TRANSCRIPTIONAL ACTIVATOR"/>
    <property type="match status" value="1"/>
</dbReference>
<organism evidence="6 7">
    <name type="scientific">Caballeronia glebae</name>
    <dbReference type="NCBI Taxonomy" id="1777143"/>
    <lineage>
        <taxon>Bacteria</taxon>
        <taxon>Pseudomonadati</taxon>
        <taxon>Pseudomonadota</taxon>
        <taxon>Betaproteobacteria</taxon>
        <taxon>Burkholderiales</taxon>
        <taxon>Burkholderiaceae</taxon>
        <taxon>Caballeronia</taxon>
    </lineage>
</organism>
<keyword evidence="7" id="KW-1185">Reference proteome</keyword>
<dbReference type="PROSITE" id="PS50931">
    <property type="entry name" value="HTH_LYSR"/>
    <property type="match status" value="1"/>
</dbReference>
<dbReference type="STRING" id="1777143.AWB82_05048"/>
<gene>
    <name evidence="6" type="ORF">AWB82_05048</name>
</gene>
<dbReference type="Pfam" id="PF00126">
    <property type="entry name" value="HTH_1"/>
    <property type="match status" value="1"/>
</dbReference>
<dbReference type="Gene3D" id="3.40.190.10">
    <property type="entry name" value="Periplasmic binding protein-like II"/>
    <property type="match status" value="2"/>
</dbReference>
<dbReference type="InterPro" id="IPR036390">
    <property type="entry name" value="WH_DNA-bd_sf"/>
</dbReference>
<dbReference type="AlphaFoldDB" id="A0A158C6V4"/>
<evidence type="ECO:0000256" key="3">
    <source>
        <dbReference type="ARBA" id="ARBA00023125"/>
    </source>
</evidence>
<dbReference type="InterPro" id="IPR000847">
    <property type="entry name" value="LysR_HTH_N"/>
</dbReference>
<dbReference type="GO" id="GO:0043565">
    <property type="term" value="F:sequence-specific DNA binding"/>
    <property type="evidence" value="ECO:0007669"/>
    <property type="project" value="TreeGrafter"/>
</dbReference>
<evidence type="ECO:0000256" key="4">
    <source>
        <dbReference type="ARBA" id="ARBA00023163"/>
    </source>
</evidence>
<reference evidence="6" key="1">
    <citation type="submission" date="2016-01" db="EMBL/GenBank/DDBJ databases">
        <authorList>
            <person name="Peeters C."/>
        </authorList>
    </citation>
    <scope>NUCLEOTIDE SEQUENCE [LARGE SCALE GENOMIC DNA]</scope>
    <source>
        <strain evidence="6">LMG 29325</strain>
    </source>
</reference>
<evidence type="ECO:0000313" key="6">
    <source>
        <dbReference type="EMBL" id="SAK78030.1"/>
    </source>
</evidence>
<evidence type="ECO:0000259" key="5">
    <source>
        <dbReference type="PROSITE" id="PS50931"/>
    </source>
</evidence>
<dbReference type="InterPro" id="IPR036388">
    <property type="entry name" value="WH-like_DNA-bd_sf"/>
</dbReference>
<proteinExistence type="inferred from homology"/>
<dbReference type="GO" id="GO:0003700">
    <property type="term" value="F:DNA-binding transcription factor activity"/>
    <property type="evidence" value="ECO:0007669"/>
    <property type="project" value="InterPro"/>
</dbReference>
<keyword evidence="3" id="KW-0238">DNA-binding</keyword>
<dbReference type="InterPro" id="IPR058163">
    <property type="entry name" value="LysR-type_TF_proteobact-type"/>
</dbReference>
<dbReference type="GO" id="GO:0006351">
    <property type="term" value="P:DNA-templated transcription"/>
    <property type="evidence" value="ECO:0007669"/>
    <property type="project" value="TreeGrafter"/>
</dbReference>
<evidence type="ECO:0000256" key="2">
    <source>
        <dbReference type="ARBA" id="ARBA00023015"/>
    </source>
</evidence>
<keyword evidence="4" id="KW-0804">Transcription</keyword>
<dbReference type="InterPro" id="IPR005119">
    <property type="entry name" value="LysR_subst-bd"/>
</dbReference>
<dbReference type="SUPFAM" id="SSF53850">
    <property type="entry name" value="Periplasmic binding protein-like II"/>
    <property type="match status" value="1"/>
</dbReference>
<comment type="similarity">
    <text evidence="1">Belongs to the LysR transcriptional regulatory family.</text>
</comment>
<dbReference type="Pfam" id="PF03466">
    <property type="entry name" value="LysR_substrate"/>
    <property type="match status" value="1"/>
</dbReference>
<comment type="caution">
    <text evidence="6">The sequence shown here is derived from an EMBL/GenBank/DDBJ whole genome shotgun (WGS) entry which is preliminary data.</text>
</comment>
<dbReference type="SUPFAM" id="SSF46785">
    <property type="entry name" value="Winged helix' DNA-binding domain"/>
    <property type="match status" value="1"/>
</dbReference>
<dbReference type="FunFam" id="1.10.10.10:FF:000001">
    <property type="entry name" value="LysR family transcriptional regulator"/>
    <property type="match status" value="1"/>
</dbReference>
<evidence type="ECO:0000313" key="7">
    <source>
        <dbReference type="Proteomes" id="UP000054596"/>
    </source>
</evidence>
<sequence>MAICQNPMKPLPSLDVLKTFLVVAQKLNFTRAADVLNVTQGAVSRQIAGLETHLGYALFARQARGLALTHHGALLVAPLQQAFAQIDDALAKGGAQSGILRVKCPTCAMRWVLPRVIRVQNERPELVVEVTASVSHGVDFSAEQFDAAIVFGAAPSLKGVSAHHLFDEVLTPVCAPELWKPKKNARPTPDDLAGKTLLHPTRDRRDWLRWLGAYGYAGLPSTKAQHFDTLDLAISSAMQGLGVTIGDVALIEEDLRARRVIAPFSLCVPSGAAYYLVYPERPAPSPALQRFAEWLGDEAAHTRERLHARAHAPQA</sequence>
<dbReference type="CDD" id="cd08432">
    <property type="entry name" value="PBP2_GcdR_TrpI_HvrB_AmpR_like"/>
    <property type="match status" value="1"/>
</dbReference>
<name>A0A158C6V4_9BURK</name>
<dbReference type="PRINTS" id="PR00039">
    <property type="entry name" value="HTHLYSR"/>
</dbReference>
<dbReference type="PANTHER" id="PTHR30537">
    <property type="entry name" value="HTH-TYPE TRANSCRIPTIONAL REGULATOR"/>
    <property type="match status" value="1"/>
</dbReference>
<dbReference type="Gene3D" id="1.10.10.10">
    <property type="entry name" value="Winged helix-like DNA-binding domain superfamily/Winged helix DNA-binding domain"/>
    <property type="match status" value="1"/>
</dbReference>
<accession>A0A158C6V4</accession>